<dbReference type="EMBL" id="SZQL01000005">
    <property type="protein sequence ID" value="TKK69334.1"/>
    <property type="molecule type" value="Genomic_DNA"/>
</dbReference>
<comment type="caution">
    <text evidence="1">The sequence shown here is derived from an EMBL/GenBank/DDBJ whole genome shotgun (WGS) entry which is preliminary data.</text>
</comment>
<gene>
    <name evidence="1" type="ORF">FC093_08440</name>
</gene>
<proteinExistence type="predicted"/>
<sequence>MTTVQIMEAARDMLPYTSEFKHDIIRIPVRSTHSFDAESCLPSNALIVPDKSFYEVEFRKLYIKNIAGDWEFVKIY</sequence>
<dbReference type="AlphaFoldDB" id="A0A4U3L4S7"/>
<dbReference type="RefSeq" id="WP_137261329.1">
    <property type="nucleotide sequence ID" value="NZ_SZQL01000005.1"/>
</dbReference>
<evidence type="ECO:0000313" key="2">
    <source>
        <dbReference type="Proteomes" id="UP000305848"/>
    </source>
</evidence>
<accession>A0A4U3L4S7</accession>
<dbReference type="Proteomes" id="UP000305848">
    <property type="component" value="Unassembled WGS sequence"/>
</dbReference>
<evidence type="ECO:0000313" key="1">
    <source>
        <dbReference type="EMBL" id="TKK69334.1"/>
    </source>
</evidence>
<name>A0A4U3L4S7_9BACT</name>
<reference evidence="1 2" key="1">
    <citation type="submission" date="2019-05" db="EMBL/GenBank/DDBJ databases">
        <title>Panacibacter sp. strain 17mud1-8 Genome sequencing and assembly.</title>
        <authorList>
            <person name="Chhetri G."/>
        </authorList>
    </citation>
    <scope>NUCLEOTIDE SEQUENCE [LARGE SCALE GENOMIC DNA]</scope>
    <source>
        <strain evidence="1 2">17mud1-8</strain>
    </source>
</reference>
<keyword evidence="2" id="KW-1185">Reference proteome</keyword>
<protein>
    <submittedName>
        <fullName evidence="1">Uncharacterized protein</fullName>
    </submittedName>
</protein>
<organism evidence="1 2">
    <name type="scientific">Ilyomonas limi</name>
    <dbReference type="NCBI Taxonomy" id="2575867"/>
    <lineage>
        <taxon>Bacteria</taxon>
        <taxon>Pseudomonadati</taxon>
        <taxon>Bacteroidota</taxon>
        <taxon>Chitinophagia</taxon>
        <taxon>Chitinophagales</taxon>
        <taxon>Chitinophagaceae</taxon>
        <taxon>Ilyomonas</taxon>
    </lineage>
</organism>